<dbReference type="STRING" id="947166.A0A1D1V8C0"/>
<gene>
    <name evidence="6" type="primary">RvY_09157-1</name>
    <name evidence="6" type="synonym">RvY_09157.1</name>
    <name evidence="6" type="ORF">RvY_09157</name>
</gene>
<comment type="caution">
    <text evidence="6">The sequence shown here is derived from an EMBL/GenBank/DDBJ whole genome shotgun (WGS) entry which is preliminary data.</text>
</comment>
<dbReference type="GO" id="GO:0031932">
    <property type="term" value="C:TORC2 complex"/>
    <property type="evidence" value="ECO:0007669"/>
    <property type="project" value="InterPro"/>
</dbReference>
<evidence type="ECO:0000259" key="4">
    <source>
        <dbReference type="Pfam" id="PF16978"/>
    </source>
</evidence>
<proteinExistence type="inferred from homology"/>
<evidence type="ECO:0000256" key="2">
    <source>
        <dbReference type="SAM" id="MobiDB-lite"/>
    </source>
</evidence>
<sequence>MAFLDDKKWLLSFIRNQFIVSDDTGICETILASELEPEDSLNSFGTSSTSSPLSTHEDDSTQKLHRSHSPDITIDQDTRSIRRRSNTAVRLEKVRKEREEKGRVQITRWTADKASSEKNSNDGKEEFVPVPLPAKSAEVGRKSALTLDLENSERMTPHLQQQLLLKQYTKFDGRGLPKTASVDRFKIFMHLPGFEKHLVKPSINVTIVADACFADLVGLICLQWTEGNPEVKLRHPPNKYRLRMVEENGELDQDFPDMQVGMTQLVHKFSNSPWAFMETTTQEEVSVADVIKVNFVEGSFTKITVEPEDALQAVLDKVLKKRKLWPSVRGFEYVLEKANEPGVAVDLSQNAGSCRCKEFYLVRSNSKNPAVLSRDDYSVV</sequence>
<reference evidence="6 7" key="1">
    <citation type="journal article" date="2016" name="Nat. Commun.">
        <title>Extremotolerant tardigrade genome and improved radiotolerance of human cultured cells by tardigrade-unique protein.</title>
        <authorList>
            <person name="Hashimoto T."/>
            <person name="Horikawa D.D."/>
            <person name="Saito Y."/>
            <person name="Kuwahara H."/>
            <person name="Kozuka-Hata H."/>
            <person name="Shin-I T."/>
            <person name="Minakuchi Y."/>
            <person name="Ohishi K."/>
            <person name="Motoyama A."/>
            <person name="Aizu T."/>
            <person name="Enomoto A."/>
            <person name="Kondo K."/>
            <person name="Tanaka S."/>
            <person name="Hara Y."/>
            <person name="Koshikawa S."/>
            <person name="Sagara H."/>
            <person name="Miura T."/>
            <person name="Yokobori S."/>
            <person name="Miyagawa K."/>
            <person name="Suzuki Y."/>
            <person name="Kubo T."/>
            <person name="Oyama M."/>
            <person name="Kohara Y."/>
            <person name="Fujiyama A."/>
            <person name="Arakawa K."/>
            <person name="Katayama T."/>
            <person name="Toyoda A."/>
            <person name="Kunieda T."/>
        </authorList>
    </citation>
    <scope>NUCLEOTIDE SEQUENCE [LARGE SCALE GENOMIC DNA]</scope>
    <source>
        <strain evidence="6 7">YOKOZUNA-1</strain>
    </source>
</reference>
<feature type="domain" description="Target of rapamycin complex 2 subunit MAPKAP1-like Ras-binding" evidence="5">
    <location>
        <begin position="299"/>
        <end position="363"/>
    </location>
</feature>
<dbReference type="OrthoDB" id="241990at2759"/>
<dbReference type="GO" id="GO:0005737">
    <property type="term" value="C:cytoplasm"/>
    <property type="evidence" value="ECO:0007669"/>
    <property type="project" value="TreeGrafter"/>
</dbReference>
<accession>A0A1D1V8C0</accession>
<dbReference type="InterPro" id="IPR031567">
    <property type="entry name" value="CRIM_dom"/>
</dbReference>
<evidence type="ECO:0000313" key="6">
    <source>
        <dbReference type="EMBL" id="GAU97939.1"/>
    </source>
</evidence>
<feature type="region of interest" description="Disordered" evidence="2">
    <location>
        <begin position="109"/>
        <end position="128"/>
    </location>
</feature>
<dbReference type="Pfam" id="PF25322">
    <property type="entry name" value="RBD_SIN1"/>
    <property type="match status" value="1"/>
</dbReference>
<evidence type="ECO:0000259" key="3">
    <source>
        <dbReference type="Pfam" id="PF05422"/>
    </source>
</evidence>
<evidence type="ECO:0000256" key="1">
    <source>
        <dbReference type="ARBA" id="ARBA00009407"/>
    </source>
</evidence>
<evidence type="ECO:0000259" key="5">
    <source>
        <dbReference type="Pfam" id="PF25322"/>
    </source>
</evidence>
<feature type="domain" description="CRIM" evidence="4">
    <location>
        <begin position="142"/>
        <end position="283"/>
    </location>
</feature>
<evidence type="ECO:0000313" key="7">
    <source>
        <dbReference type="Proteomes" id="UP000186922"/>
    </source>
</evidence>
<feature type="compositionally biased region" description="Low complexity" evidence="2">
    <location>
        <begin position="40"/>
        <end position="54"/>
    </location>
</feature>
<comment type="similarity">
    <text evidence="1">Belongs to the SIN1 family.</text>
</comment>
<protein>
    <recommendedName>
        <fullName evidence="8">Sin1 middle CRIM domain-containing protein</fullName>
    </recommendedName>
</protein>
<dbReference type="InterPro" id="IPR057339">
    <property type="entry name" value="RBD_SIN1"/>
</dbReference>
<dbReference type="AlphaFoldDB" id="A0A1D1V8C0"/>
<dbReference type="EMBL" id="BDGG01000004">
    <property type="protein sequence ID" value="GAU97939.1"/>
    <property type="molecule type" value="Genomic_DNA"/>
</dbReference>
<dbReference type="GO" id="GO:0005546">
    <property type="term" value="F:phosphatidylinositol-4,5-bisphosphate binding"/>
    <property type="evidence" value="ECO:0007669"/>
    <property type="project" value="TreeGrafter"/>
</dbReference>
<feature type="domain" description="Sin1 N-terminal" evidence="3">
    <location>
        <begin position="56"/>
        <end position="118"/>
    </location>
</feature>
<dbReference type="Pfam" id="PF16978">
    <property type="entry name" value="CRIM"/>
    <property type="match status" value="1"/>
</dbReference>
<feature type="region of interest" description="Disordered" evidence="2">
    <location>
        <begin position="39"/>
        <end position="97"/>
    </location>
</feature>
<dbReference type="GO" id="GO:0005886">
    <property type="term" value="C:plasma membrane"/>
    <property type="evidence" value="ECO:0007669"/>
    <property type="project" value="TreeGrafter"/>
</dbReference>
<feature type="compositionally biased region" description="Basic and acidic residues" evidence="2">
    <location>
        <begin position="110"/>
        <end position="127"/>
    </location>
</feature>
<dbReference type="PANTHER" id="PTHR13335:SF1">
    <property type="entry name" value="TARGET OF RAPAMYCIN COMPLEX 2 SUBUNIT MAPKAP1"/>
    <property type="match status" value="1"/>
</dbReference>
<dbReference type="InterPro" id="IPR008828">
    <property type="entry name" value="Sin1/Avo1"/>
</dbReference>
<keyword evidence="7" id="KW-1185">Reference proteome</keyword>
<dbReference type="GO" id="GO:0038203">
    <property type="term" value="P:TORC2 signaling"/>
    <property type="evidence" value="ECO:0007669"/>
    <property type="project" value="TreeGrafter"/>
</dbReference>
<name>A0A1D1V8C0_RAMVA</name>
<dbReference type="InterPro" id="IPR032679">
    <property type="entry name" value="Sin1_N"/>
</dbReference>
<dbReference type="Pfam" id="PF05422">
    <property type="entry name" value="SIN1"/>
    <property type="match status" value="1"/>
</dbReference>
<dbReference type="Proteomes" id="UP000186922">
    <property type="component" value="Unassembled WGS sequence"/>
</dbReference>
<evidence type="ECO:0008006" key="8">
    <source>
        <dbReference type="Google" id="ProtNLM"/>
    </source>
</evidence>
<organism evidence="6 7">
    <name type="scientific">Ramazzottius varieornatus</name>
    <name type="common">Water bear</name>
    <name type="synonym">Tardigrade</name>
    <dbReference type="NCBI Taxonomy" id="947166"/>
    <lineage>
        <taxon>Eukaryota</taxon>
        <taxon>Metazoa</taxon>
        <taxon>Ecdysozoa</taxon>
        <taxon>Tardigrada</taxon>
        <taxon>Eutardigrada</taxon>
        <taxon>Parachela</taxon>
        <taxon>Hypsibioidea</taxon>
        <taxon>Ramazzottiidae</taxon>
        <taxon>Ramazzottius</taxon>
    </lineage>
</organism>
<dbReference type="PANTHER" id="PTHR13335">
    <property type="entry name" value="TARGET OF RAPAMYCIN COMPLEX 2 SUBUNIT MAPKAP1"/>
    <property type="match status" value="1"/>
</dbReference>